<feature type="signal peptide" evidence="1">
    <location>
        <begin position="1"/>
        <end position="21"/>
    </location>
</feature>
<keyword evidence="3" id="KW-1185">Reference proteome</keyword>
<proteinExistence type="predicted"/>
<dbReference type="STRING" id="477690.SAMN05216474_3150"/>
<dbReference type="InterPro" id="IPR019861">
    <property type="entry name" value="PorP/SprF_Bacteroidetes"/>
</dbReference>
<dbReference type="EMBL" id="FPAS01000008">
    <property type="protein sequence ID" value="SFT91597.1"/>
    <property type="molecule type" value="Genomic_DNA"/>
</dbReference>
<evidence type="ECO:0000256" key="1">
    <source>
        <dbReference type="SAM" id="SignalP"/>
    </source>
</evidence>
<feature type="non-terminal residue" evidence="2">
    <location>
        <position position="304"/>
    </location>
</feature>
<dbReference type="AlphaFoldDB" id="A0A1I7BWQ6"/>
<feature type="chain" id="PRO_5014983978" evidence="1">
    <location>
        <begin position="22"/>
        <end position="304"/>
    </location>
</feature>
<name>A0A1I7BWQ6_9FLAO</name>
<reference evidence="2 3" key="1">
    <citation type="submission" date="2016-10" db="EMBL/GenBank/DDBJ databases">
        <authorList>
            <person name="de Groot N.N."/>
        </authorList>
    </citation>
    <scope>NUCLEOTIDE SEQUENCE [LARGE SCALE GENOMIC DNA]</scope>
    <source>
        <strain evidence="2 3">CGMCC 1.7005</strain>
    </source>
</reference>
<dbReference type="Proteomes" id="UP000236454">
    <property type="component" value="Unassembled WGS sequence"/>
</dbReference>
<dbReference type="Pfam" id="PF11751">
    <property type="entry name" value="PorP_SprF"/>
    <property type="match status" value="1"/>
</dbReference>
<evidence type="ECO:0000313" key="3">
    <source>
        <dbReference type="Proteomes" id="UP000236454"/>
    </source>
</evidence>
<keyword evidence="1" id="KW-0732">Signal</keyword>
<organism evidence="2 3">
    <name type="scientific">Lishizhenia tianjinensis</name>
    <dbReference type="NCBI Taxonomy" id="477690"/>
    <lineage>
        <taxon>Bacteria</taxon>
        <taxon>Pseudomonadati</taxon>
        <taxon>Bacteroidota</taxon>
        <taxon>Flavobacteriia</taxon>
        <taxon>Flavobacteriales</taxon>
        <taxon>Crocinitomicaceae</taxon>
        <taxon>Lishizhenia</taxon>
    </lineage>
</organism>
<evidence type="ECO:0000313" key="2">
    <source>
        <dbReference type="EMBL" id="SFT91597.1"/>
    </source>
</evidence>
<protein>
    <submittedName>
        <fullName evidence="2">Type IX secretion system membrane protein, PorP/SprF family</fullName>
    </submittedName>
</protein>
<gene>
    <name evidence="2" type="ORF">SAMN05216474_3150</name>
</gene>
<dbReference type="NCBIfam" id="TIGR03519">
    <property type="entry name" value="T9SS_PorP_fam"/>
    <property type="match status" value="1"/>
</dbReference>
<sequence>MDKRLLFVATLLLCITGTSFAQQEKLLTHFIFDKMSLNPGATGITTENTVCATSIYRNQWDRVNGAPNSAVLNVEANLQRYFPSAAGISFYHDAIGFYRQNNVVLNYAYHQPLSNGDLLGIGLGIGISSMSNTPTWVTPQTQFPAGVDPILYTTAYSQTNVDMNFGVYYHSDKNFYAGISGVHLNAAQFDTAIGLSMSRHFYLMGGKYFEDLIAPDVDLEANVLVRTDLVKTSADVNVRALYDDRFYGGLTFRANDAVAIMLGMIDVIPNLNVGYSYDATVNKLRTNSWGSHELMVKYCYILPP</sequence>
<dbReference type="RefSeq" id="WP_139230421.1">
    <property type="nucleotide sequence ID" value="NZ_FPAS01000008.1"/>
</dbReference>
<accession>A0A1I7BWQ6</accession>
<dbReference type="OrthoDB" id="648347at2"/>